<dbReference type="eggNOG" id="COG1520">
    <property type="taxonomic scope" value="Bacteria"/>
</dbReference>
<evidence type="ECO:0000256" key="1">
    <source>
        <dbReference type="SAM" id="MobiDB-lite"/>
    </source>
</evidence>
<dbReference type="eggNOG" id="COG0841">
    <property type="taxonomic scope" value="Bacteria"/>
</dbReference>
<dbReference type="OrthoDB" id="3193440at2"/>
<evidence type="ECO:0000259" key="3">
    <source>
        <dbReference type="Pfam" id="PF12245"/>
    </source>
</evidence>
<dbReference type="InterPro" id="IPR013783">
    <property type="entry name" value="Ig-like_fold"/>
</dbReference>
<dbReference type="EMBL" id="AJLS01000007">
    <property type="protein sequence ID" value="EKN71490.1"/>
    <property type="molecule type" value="Genomic_DNA"/>
</dbReference>
<evidence type="ECO:0000313" key="5">
    <source>
        <dbReference type="Proteomes" id="UP000006316"/>
    </source>
</evidence>
<keyword evidence="2" id="KW-1133">Transmembrane helix</keyword>
<keyword evidence="2" id="KW-0812">Transmembrane</keyword>
<dbReference type="Proteomes" id="UP000006316">
    <property type="component" value="Unassembled WGS sequence"/>
</dbReference>
<accession>K6CK37</accession>
<keyword evidence="2" id="KW-0472">Membrane</keyword>
<feature type="domain" description="Ig-like" evidence="3">
    <location>
        <begin position="972"/>
        <end position="999"/>
    </location>
</feature>
<feature type="transmembrane region" description="Helical" evidence="2">
    <location>
        <begin position="14"/>
        <end position="36"/>
    </location>
</feature>
<proteinExistence type="predicted"/>
<evidence type="ECO:0000256" key="2">
    <source>
        <dbReference type="SAM" id="Phobius"/>
    </source>
</evidence>
<comment type="caution">
    <text evidence="4">The sequence shown here is derived from an EMBL/GenBank/DDBJ whole genome shotgun (WGS) entry which is preliminary data.</text>
</comment>
<keyword evidence="5" id="KW-1185">Reference proteome</keyword>
<reference evidence="4 5" key="1">
    <citation type="journal article" date="2012" name="Front. Microbiol.">
        <title>Redundancy and modularity in membrane-associated dissimilatory nitrate reduction in Bacillus.</title>
        <authorList>
            <person name="Heylen K."/>
            <person name="Keltjens J."/>
        </authorList>
    </citation>
    <scope>NUCLEOTIDE SEQUENCE [LARGE SCALE GENOMIC DNA]</scope>
    <source>
        <strain evidence="5">LMG 21833T</strain>
    </source>
</reference>
<dbReference type="Gene3D" id="2.60.40.10">
    <property type="entry name" value="Immunoglobulins"/>
    <property type="match status" value="5"/>
</dbReference>
<dbReference type="RefSeq" id="WP_007083298.1">
    <property type="nucleotide sequence ID" value="NZ_AJLS01000007.1"/>
</dbReference>
<gene>
    <name evidence="4" type="ORF">BABA_01275</name>
</gene>
<feature type="region of interest" description="Disordered" evidence="1">
    <location>
        <begin position="87"/>
        <end position="106"/>
    </location>
</feature>
<organism evidence="4 5">
    <name type="scientific">Neobacillus bataviensis LMG 21833</name>
    <dbReference type="NCBI Taxonomy" id="1117379"/>
    <lineage>
        <taxon>Bacteria</taxon>
        <taxon>Bacillati</taxon>
        <taxon>Bacillota</taxon>
        <taxon>Bacilli</taxon>
        <taxon>Bacillales</taxon>
        <taxon>Bacillaceae</taxon>
        <taxon>Neobacillus</taxon>
    </lineage>
</organism>
<dbReference type="PATRIC" id="fig|1117379.3.peg.264"/>
<dbReference type="InterPro" id="IPR022038">
    <property type="entry name" value="Ig-like_bact"/>
</dbReference>
<dbReference type="STRING" id="1117379.BABA_01275"/>
<protein>
    <recommendedName>
        <fullName evidence="3">Ig-like domain-containing protein</fullName>
    </recommendedName>
</protein>
<feature type="transmembrane region" description="Helical" evidence="2">
    <location>
        <begin position="1443"/>
        <end position="1463"/>
    </location>
</feature>
<evidence type="ECO:0000313" key="4">
    <source>
        <dbReference type="EMBL" id="EKN71490.1"/>
    </source>
</evidence>
<dbReference type="Pfam" id="PF12245">
    <property type="entry name" value="Big_3_2"/>
    <property type="match status" value="1"/>
</dbReference>
<name>K6CK37_9BACI</name>
<sequence>MGELINKSYRHHKWLVWTSLITITLIFALIFTNHVLSQNDTTRFINFNNQTWNVDKAPKPEWFSNQKDVVSFTVDLKDDYDNYLNSLEKPDEEGASDPAPPAPEEVEQPFTLNASYDGKAASNVKVSKILDEGVFQGEYKVEITLPSKSDSHLDVTVDFADNTWGFTAKPAVFSIERDTIKPIINLFGINKSVYSERDGVVVLNLEVVEENFTHDQVSALVVVDEDGDGEPAKINWDPNNDRLGRIEFPWSGKYDVTAYLRDQAGNESDKESVSFTINKGEPKMSVIDQDGFYSNDVTIRFEDDGKITKAEANLVRTHNGESLENNVDFTPTLFQKKRIAYLTLKEEGHYKGTATIIDNQGNEFTYPLSFTIDKSAPVISVTGVENNQKYKEKKTVAINITEDQQLNPDATVMTMTKKSIGGQTEGITLPPTFSDVHKTASSQQEFADGLYELTVATSDIAGNQATKKVPFTIDSQKPVLEVSVGGKPLQNQQHVDNGSFAVRASDLTLDLSKTVLTLNQKNIALNADESGTIATLKKDETLADGNYQLSFSAIDGLENSESIGPIDFFVDTQAPEASLTGIEPGAFVNNGTVTLEVREKNYQTNQVTYLVEKRGEDGGYSAFHDDRFAKWENTGETSTLALPFGNSENTDGEYRVTATVKDAAGHEVVKQVEFTIDATAPVVNTDLSADFNGSHYGQKGTVSIVVNERQENFETNDVIIDVRRKNGEGYVPVDNVTGTWIQNPESSVYTVAFAKEDQQNEGDYQIVIDAKDKAGNVAEQKTILFTIDHTVPVVSIDPVFTEKRYFNKNTDFQFKTSDTNLLVSGNELSVMKDGSIFSKTGQLALLAGTKDTGVGAYTFTEDGDYSITLAATDMAGNVGVQEKRAFIIDKTSPRLTITGVDTNAGNYHYYPEGKQVSIAAEDRNFAVEDLKLVVTKDGKDISLGEWKKVFEETKVNPSLLVKSHVTKSLSEDGNYTISLGLTDKAGNPSVIPPFGFTIDQNNPTIEIQGVENNAFYNTDKKVDVTIKDKNLKENTIKVTRDGSSYDAGGFRVNGETAALSHIFSKEGKYEVTVEAVDQAGNSFSRSVTFTIDKTKPVITPKFKGENRVIQNGEYINKIFTPQFALDQPEDTIVSVTLNGGADIKGQIPTAATEMDYSYHVMAKDKAGNEATLDISFTLDTTRPKLVISGVVDGFFNKNVTPAVEYSDLHLDENNTSVTLNGKPFKKGQKLADERDYVLKATITDLAKNVHARTIVFTIDKSEPVISFKEPITDQYFNKNIIPDLLIKDMSDYDIISLTLDGEPYTIGTPIETEGKHVLYFEVKDMAGNIKQLSVEFIIDKTKPVVVYEGVKENKKYNEAVTVGIRLEHPEDTIQSVTVNGESFMGDAVTKDGTQVIKTTLKDIKPYVIEVVATDKAGNEEISKMPFEIVEKSALVKFYENKPLFAGTIAAGVLLLVAGGTAIFRRRKVEEDK</sequence>